<keyword evidence="3" id="KW-1185">Reference proteome</keyword>
<evidence type="ECO:0000313" key="2">
    <source>
        <dbReference type="EMBL" id="KYP57626.1"/>
    </source>
</evidence>
<dbReference type="InterPro" id="IPR043502">
    <property type="entry name" value="DNA/RNA_pol_sf"/>
</dbReference>
<sequence length="388" mass="44214">MKIPLGYKINQKDQGNLVCKLNRSLYGLKQASRQWFKRFSTSLKSHDFIQCISDYSLFSFGSGNNIVYLLVYVDDIILAGPSIDTLQKCQNLLQNLFKLNVVGDLKYFLGLEIAKSNQGIHLCQRKYTIQLLEDTGFSNAKPAVVPMDPNQHFNSTDGEPLQDPSAYRRLLGRLMYISISRPDVCFAVNKLSQFMSHPRTPHLQVVHQVLRYLKATPGQGIFFSSQSKFTLSAYVDADWGSCVDSRRSTTGFCIFMGDSLLTWKSKKQATVSRSSAEAEYRAIASITSELLWLKQLLRFFQTQPQMVMVLCDNISAIYLSTNPISHQRSKHIDIDVHFVREHVESGFIRLIHVKTNQQIADLFTKALPRHKFEDLASKLALKNIFRPT</sequence>
<dbReference type="InterPro" id="IPR013103">
    <property type="entry name" value="RVT_2"/>
</dbReference>
<dbReference type="SUPFAM" id="SSF56672">
    <property type="entry name" value="DNA/RNA polymerases"/>
    <property type="match status" value="1"/>
</dbReference>
<name>A0A151SS25_CAJCA</name>
<dbReference type="Gramene" id="C.cajan_03810.t">
    <property type="protein sequence ID" value="C.cajan_03810.t.cds1"/>
    <property type="gene ID" value="C.cajan_03810"/>
</dbReference>
<evidence type="ECO:0000313" key="3">
    <source>
        <dbReference type="Proteomes" id="UP000075243"/>
    </source>
</evidence>
<feature type="domain" description="Reverse transcriptase Ty1/copia-type" evidence="1">
    <location>
        <begin position="1"/>
        <end position="147"/>
    </location>
</feature>
<reference evidence="2 3" key="1">
    <citation type="journal article" date="2012" name="Nat. Biotechnol.">
        <title>Draft genome sequence of pigeonpea (Cajanus cajan), an orphan legume crop of resource-poor farmers.</title>
        <authorList>
            <person name="Varshney R.K."/>
            <person name="Chen W."/>
            <person name="Li Y."/>
            <person name="Bharti A.K."/>
            <person name="Saxena R.K."/>
            <person name="Schlueter J.A."/>
            <person name="Donoghue M.T."/>
            <person name="Azam S."/>
            <person name="Fan G."/>
            <person name="Whaley A.M."/>
            <person name="Farmer A.D."/>
            <person name="Sheridan J."/>
            <person name="Iwata A."/>
            <person name="Tuteja R."/>
            <person name="Penmetsa R.V."/>
            <person name="Wu W."/>
            <person name="Upadhyaya H.D."/>
            <person name="Yang S.P."/>
            <person name="Shah T."/>
            <person name="Saxena K.B."/>
            <person name="Michael T."/>
            <person name="McCombie W.R."/>
            <person name="Yang B."/>
            <person name="Zhang G."/>
            <person name="Yang H."/>
            <person name="Wang J."/>
            <person name="Spillane C."/>
            <person name="Cook D.R."/>
            <person name="May G.D."/>
            <person name="Xu X."/>
            <person name="Jackson S.A."/>
        </authorList>
    </citation>
    <scope>NUCLEOTIDE SEQUENCE [LARGE SCALE GENOMIC DNA]</scope>
    <source>
        <strain evidence="3">cv. Asha</strain>
    </source>
</reference>
<accession>A0A151SS25</accession>
<dbReference type="PANTHER" id="PTHR11439:SF470">
    <property type="entry name" value="CYSTEINE-RICH RLK (RECEPTOR-LIKE PROTEIN KINASE) 8"/>
    <property type="match status" value="1"/>
</dbReference>
<proteinExistence type="predicted"/>
<organism evidence="2 3">
    <name type="scientific">Cajanus cajan</name>
    <name type="common">Pigeon pea</name>
    <name type="synonym">Cajanus indicus</name>
    <dbReference type="NCBI Taxonomy" id="3821"/>
    <lineage>
        <taxon>Eukaryota</taxon>
        <taxon>Viridiplantae</taxon>
        <taxon>Streptophyta</taxon>
        <taxon>Embryophyta</taxon>
        <taxon>Tracheophyta</taxon>
        <taxon>Spermatophyta</taxon>
        <taxon>Magnoliopsida</taxon>
        <taxon>eudicotyledons</taxon>
        <taxon>Gunneridae</taxon>
        <taxon>Pentapetalae</taxon>
        <taxon>rosids</taxon>
        <taxon>fabids</taxon>
        <taxon>Fabales</taxon>
        <taxon>Fabaceae</taxon>
        <taxon>Papilionoideae</taxon>
        <taxon>50 kb inversion clade</taxon>
        <taxon>NPAAA clade</taxon>
        <taxon>indigoferoid/millettioid clade</taxon>
        <taxon>Phaseoleae</taxon>
        <taxon>Cajanus</taxon>
    </lineage>
</organism>
<protein>
    <submittedName>
        <fullName evidence="2">Retrovirus-related Pol polyprotein from transposon TNT 1-94</fullName>
    </submittedName>
</protein>
<dbReference type="EMBL" id="CM003613">
    <property type="protein sequence ID" value="KYP57626.1"/>
    <property type="molecule type" value="Genomic_DNA"/>
</dbReference>
<gene>
    <name evidence="2" type="ORF">KK1_003891</name>
</gene>
<dbReference type="Proteomes" id="UP000075243">
    <property type="component" value="Chromosome 11"/>
</dbReference>
<evidence type="ECO:0000259" key="1">
    <source>
        <dbReference type="Pfam" id="PF07727"/>
    </source>
</evidence>
<dbReference type="AlphaFoldDB" id="A0A151SS25"/>
<dbReference type="PANTHER" id="PTHR11439">
    <property type="entry name" value="GAG-POL-RELATED RETROTRANSPOSON"/>
    <property type="match status" value="1"/>
</dbReference>
<dbReference type="CDD" id="cd09272">
    <property type="entry name" value="RNase_HI_RT_Ty1"/>
    <property type="match status" value="1"/>
</dbReference>
<dbReference type="Pfam" id="PF07727">
    <property type="entry name" value="RVT_2"/>
    <property type="match status" value="1"/>
</dbReference>